<dbReference type="Proteomes" id="UP000245753">
    <property type="component" value="Unassembled WGS sequence"/>
</dbReference>
<sequence>MDVACSMVTGLRWSSHPSLHSYWDAGPGTSSPPHSFPGHELHAAMAEDGRDVESYATGTNIDDLRRSSNGEDQPKRPEM</sequence>
<name>A0A2U2MUK4_9BIFI</name>
<keyword evidence="3" id="KW-1185">Reference proteome</keyword>
<dbReference type="EMBL" id="QFFN01000002">
    <property type="protein sequence ID" value="PWG60553.1"/>
    <property type="molecule type" value="Genomic_DNA"/>
</dbReference>
<accession>A0A2U2MUK4</accession>
<reference evidence="2 3" key="1">
    <citation type="journal article" date="2018" name="Int. J. Syst. Evol. Microbiol.">
        <title>Bifidobacterium catulorum sp. nov., a novel taxon from the faeces of the baby common marmoset (Callithrix jacchus).</title>
        <authorList>
            <person name="Modesto M."/>
            <person name="Michelini S."/>
            <person name="Oki K."/>
            <person name="Biavati B."/>
            <person name="Watanabe K."/>
            <person name="Mattarelli P."/>
        </authorList>
    </citation>
    <scope>NUCLEOTIDE SEQUENCE [LARGE SCALE GENOMIC DNA]</scope>
    <source>
        <strain evidence="2 3">MRM 8.19</strain>
    </source>
</reference>
<organism evidence="2 3">
    <name type="scientific">Bifidobacterium catulorum</name>
    <dbReference type="NCBI Taxonomy" id="1630173"/>
    <lineage>
        <taxon>Bacteria</taxon>
        <taxon>Bacillati</taxon>
        <taxon>Actinomycetota</taxon>
        <taxon>Actinomycetes</taxon>
        <taxon>Bifidobacteriales</taxon>
        <taxon>Bifidobacteriaceae</taxon>
        <taxon>Bifidobacterium</taxon>
    </lineage>
</organism>
<dbReference type="AlphaFoldDB" id="A0A2U2MUK4"/>
<comment type="caution">
    <text evidence="2">The sequence shown here is derived from an EMBL/GenBank/DDBJ whole genome shotgun (WGS) entry which is preliminary data.</text>
</comment>
<feature type="compositionally biased region" description="Basic and acidic residues" evidence="1">
    <location>
        <begin position="62"/>
        <end position="79"/>
    </location>
</feature>
<gene>
    <name evidence="2" type="ORF">DF200_01315</name>
</gene>
<proteinExistence type="predicted"/>
<evidence type="ECO:0000313" key="2">
    <source>
        <dbReference type="EMBL" id="PWG60553.1"/>
    </source>
</evidence>
<evidence type="ECO:0000313" key="3">
    <source>
        <dbReference type="Proteomes" id="UP000245753"/>
    </source>
</evidence>
<protein>
    <submittedName>
        <fullName evidence="2">Uncharacterized protein</fullName>
    </submittedName>
</protein>
<evidence type="ECO:0000256" key="1">
    <source>
        <dbReference type="SAM" id="MobiDB-lite"/>
    </source>
</evidence>
<feature type="region of interest" description="Disordered" evidence="1">
    <location>
        <begin position="46"/>
        <end position="79"/>
    </location>
</feature>